<dbReference type="EMBL" id="GBXM01070203">
    <property type="protein sequence ID" value="JAH38374.1"/>
    <property type="molecule type" value="Transcribed_RNA"/>
</dbReference>
<organism evidence="1">
    <name type="scientific">Anguilla anguilla</name>
    <name type="common">European freshwater eel</name>
    <name type="synonym">Muraena anguilla</name>
    <dbReference type="NCBI Taxonomy" id="7936"/>
    <lineage>
        <taxon>Eukaryota</taxon>
        <taxon>Metazoa</taxon>
        <taxon>Chordata</taxon>
        <taxon>Craniata</taxon>
        <taxon>Vertebrata</taxon>
        <taxon>Euteleostomi</taxon>
        <taxon>Actinopterygii</taxon>
        <taxon>Neopterygii</taxon>
        <taxon>Teleostei</taxon>
        <taxon>Anguilliformes</taxon>
        <taxon>Anguillidae</taxon>
        <taxon>Anguilla</taxon>
    </lineage>
</organism>
<name>A0A0E9SAG0_ANGAN</name>
<reference evidence="1" key="1">
    <citation type="submission" date="2014-11" db="EMBL/GenBank/DDBJ databases">
        <authorList>
            <person name="Amaro Gonzalez C."/>
        </authorList>
    </citation>
    <scope>NUCLEOTIDE SEQUENCE</scope>
</reference>
<protein>
    <submittedName>
        <fullName evidence="1">Uncharacterized protein</fullName>
    </submittedName>
</protein>
<reference evidence="1" key="2">
    <citation type="journal article" date="2015" name="Fish Shellfish Immunol.">
        <title>Early steps in the European eel (Anguilla anguilla)-Vibrio vulnificus interaction in the gills: Role of the RtxA13 toxin.</title>
        <authorList>
            <person name="Callol A."/>
            <person name="Pajuelo D."/>
            <person name="Ebbesson L."/>
            <person name="Teles M."/>
            <person name="MacKenzie S."/>
            <person name="Amaro C."/>
        </authorList>
    </citation>
    <scope>NUCLEOTIDE SEQUENCE</scope>
</reference>
<proteinExistence type="predicted"/>
<dbReference type="AlphaFoldDB" id="A0A0E9SAG0"/>
<evidence type="ECO:0000313" key="1">
    <source>
        <dbReference type="EMBL" id="JAH38374.1"/>
    </source>
</evidence>
<accession>A0A0E9SAG0</accession>
<sequence length="63" mass="7113">MNNIHIETAEEVCLQELNQTALTIQPPKGALHISVWNIQYCSSACLLLPFFFFNEPILQIIGP</sequence>